<comment type="caution">
    <text evidence="1">The sequence shown here is derived from an EMBL/GenBank/DDBJ whole genome shotgun (WGS) entry which is preliminary data.</text>
</comment>
<dbReference type="Proteomes" id="UP000248333">
    <property type="component" value="Unassembled WGS sequence"/>
</dbReference>
<proteinExistence type="predicted"/>
<protein>
    <submittedName>
        <fullName evidence="1">Uncharacterized protein</fullName>
    </submittedName>
</protein>
<reference evidence="1 2" key="1">
    <citation type="submission" date="2018-03" db="EMBL/GenBank/DDBJ databases">
        <title>Bioinformatic expansion and discovery of thiopeptide antibiotics.</title>
        <authorList>
            <person name="Schwalen C.J."/>
            <person name="Hudson G.A."/>
            <person name="Mitchell D.A."/>
        </authorList>
    </citation>
    <scope>NUCLEOTIDE SEQUENCE [LARGE SCALE GENOMIC DNA]</scope>
    <source>
        <strain evidence="1 2">NRRL 8041</strain>
    </source>
</reference>
<sequence length="201" mass="21750">MTSVRTAAAQYLDIRAPLTLRQVGAQVGHPGGSTRTAMDRLEQEWSNTFSGSLLPSSVKGTAWLRMASDGHYWFQGHVHENGLLSHSWSFAAAPNVVDQNKNVFVAVASGRVTDEHSSDDFSITGHDPRIAELWEQIRYASVTFRLDVTANFAELAKRVGLGILTGFGLTVLAGTINVLGAKGAECHEDSNGQVTCYTRST</sequence>
<gene>
    <name evidence="1" type="ORF">C7C45_19725</name>
</gene>
<evidence type="ECO:0000313" key="2">
    <source>
        <dbReference type="Proteomes" id="UP000248333"/>
    </source>
</evidence>
<organism evidence="1 2">
    <name type="scientific">Micromonospora arborensis</name>
    <dbReference type="NCBI Taxonomy" id="2116518"/>
    <lineage>
        <taxon>Bacteria</taxon>
        <taxon>Bacillati</taxon>
        <taxon>Actinomycetota</taxon>
        <taxon>Actinomycetes</taxon>
        <taxon>Micromonosporales</taxon>
        <taxon>Micromonosporaceae</taxon>
        <taxon>Micromonospora</taxon>
    </lineage>
</organism>
<keyword evidence="2" id="KW-1185">Reference proteome</keyword>
<dbReference type="EMBL" id="PYBV01000024">
    <property type="protein sequence ID" value="PYC68129.1"/>
    <property type="molecule type" value="Genomic_DNA"/>
</dbReference>
<dbReference type="AlphaFoldDB" id="A0A318NZW8"/>
<accession>A0A318NZW8</accession>
<dbReference type="OrthoDB" id="9820601at2"/>
<evidence type="ECO:0000313" key="1">
    <source>
        <dbReference type="EMBL" id="PYC68129.1"/>
    </source>
</evidence>
<dbReference type="RefSeq" id="WP_110565162.1">
    <property type="nucleotide sequence ID" value="NZ_PYBV01000024.1"/>
</dbReference>
<name>A0A318NZW8_9ACTN</name>